<proteinExistence type="predicted"/>
<gene>
    <name evidence="1" type="ORF">NPIL_391421</name>
</gene>
<dbReference type="OrthoDB" id="6431703at2759"/>
<keyword evidence="2" id="KW-1185">Reference proteome</keyword>
<dbReference type="EMBL" id="BMAW01026832">
    <property type="protein sequence ID" value="GFT99046.1"/>
    <property type="molecule type" value="Genomic_DNA"/>
</dbReference>
<dbReference type="Proteomes" id="UP000887013">
    <property type="component" value="Unassembled WGS sequence"/>
</dbReference>
<reference evidence="1" key="1">
    <citation type="submission" date="2020-08" db="EMBL/GenBank/DDBJ databases">
        <title>Multicomponent nature underlies the extraordinary mechanical properties of spider dragline silk.</title>
        <authorList>
            <person name="Kono N."/>
            <person name="Nakamura H."/>
            <person name="Mori M."/>
            <person name="Yoshida Y."/>
            <person name="Ohtoshi R."/>
            <person name="Malay A.D."/>
            <person name="Moran D.A.P."/>
            <person name="Tomita M."/>
            <person name="Numata K."/>
            <person name="Arakawa K."/>
        </authorList>
    </citation>
    <scope>NUCLEOTIDE SEQUENCE</scope>
</reference>
<dbReference type="AlphaFoldDB" id="A0A8X6U770"/>
<name>A0A8X6U770_NEPPI</name>
<sequence length="199" mass="22579">MWFENLPKLLDGYKYCDIYNVDKTGLFYKCLPERSLAFKRVSCHGSKFSKERLTGLLCTNKDGSYKRVPLVIGISARFRCFKNTSRIVSRNAVTCKKNPECPTERQENKDDDDNADKERLLVAEDVSGAKFSDYISIDQDIKTCGFLSMEEMCEDAKNKNNGEETENNVPAYEAEPTPVLRLSDASTAFETVRTFICGT</sequence>
<protein>
    <submittedName>
        <fullName evidence="1">Putative tick transposon</fullName>
    </submittedName>
</protein>
<evidence type="ECO:0000313" key="2">
    <source>
        <dbReference type="Proteomes" id="UP000887013"/>
    </source>
</evidence>
<accession>A0A8X6U770</accession>
<comment type="caution">
    <text evidence="1">The sequence shown here is derived from an EMBL/GenBank/DDBJ whole genome shotgun (WGS) entry which is preliminary data.</text>
</comment>
<organism evidence="1 2">
    <name type="scientific">Nephila pilipes</name>
    <name type="common">Giant wood spider</name>
    <name type="synonym">Nephila maculata</name>
    <dbReference type="NCBI Taxonomy" id="299642"/>
    <lineage>
        <taxon>Eukaryota</taxon>
        <taxon>Metazoa</taxon>
        <taxon>Ecdysozoa</taxon>
        <taxon>Arthropoda</taxon>
        <taxon>Chelicerata</taxon>
        <taxon>Arachnida</taxon>
        <taxon>Araneae</taxon>
        <taxon>Araneomorphae</taxon>
        <taxon>Entelegynae</taxon>
        <taxon>Araneoidea</taxon>
        <taxon>Nephilidae</taxon>
        <taxon>Nephila</taxon>
    </lineage>
</organism>
<evidence type="ECO:0000313" key="1">
    <source>
        <dbReference type="EMBL" id="GFT99046.1"/>
    </source>
</evidence>